<protein>
    <submittedName>
        <fullName evidence="2">Uncharacterized protein</fullName>
    </submittedName>
</protein>
<accession>A0A4C1XCU5</accession>
<proteinExistence type="predicted"/>
<comment type="caution">
    <text evidence="2">The sequence shown here is derived from an EMBL/GenBank/DDBJ whole genome shotgun (WGS) entry which is preliminary data.</text>
</comment>
<sequence length="92" mass="10099">MTFSYLGFGILVQKYSDGRCTHDNGDQGQWERPRGHGGNHKHRHPTRETAPAELGPLISAPPRARAPRRIRDDSAGADATAHALAASRALRY</sequence>
<evidence type="ECO:0000256" key="1">
    <source>
        <dbReference type="SAM" id="MobiDB-lite"/>
    </source>
</evidence>
<reference evidence="2 3" key="1">
    <citation type="journal article" date="2019" name="Commun. Biol.">
        <title>The bagworm genome reveals a unique fibroin gene that provides high tensile strength.</title>
        <authorList>
            <person name="Kono N."/>
            <person name="Nakamura H."/>
            <person name="Ohtoshi R."/>
            <person name="Tomita M."/>
            <person name="Numata K."/>
            <person name="Arakawa K."/>
        </authorList>
    </citation>
    <scope>NUCLEOTIDE SEQUENCE [LARGE SCALE GENOMIC DNA]</scope>
</reference>
<organism evidence="2 3">
    <name type="scientific">Eumeta variegata</name>
    <name type="common">Bagworm moth</name>
    <name type="synonym">Eumeta japonica</name>
    <dbReference type="NCBI Taxonomy" id="151549"/>
    <lineage>
        <taxon>Eukaryota</taxon>
        <taxon>Metazoa</taxon>
        <taxon>Ecdysozoa</taxon>
        <taxon>Arthropoda</taxon>
        <taxon>Hexapoda</taxon>
        <taxon>Insecta</taxon>
        <taxon>Pterygota</taxon>
        <taxon>Neoptera</taxon>
        <taxon>Endopterygota</taxon>
        <taxon>Lepidoptera</taxon>
        <taxon>Glossata</taxon>
        <taxon>Ditrysia</taxon>
        <taxon>Tineoidea</taxon>
        <taxon>Psychidae</taxon>
        <taxon>Oiketicinae</taxon>
        <taxon>Eumeta</taxon>
    </lineage>
</organism>
<gene>
    <name evidence="2" type="ORF">EVAR_43604_1</name>
</gene>
<dbReference type="AlphaFoldDB" id="A0A4C1XCU5"/>
<dbReference type="EMBL" id="BGZK01000819">
    <property type="protein sequence ID" value="GBP61666.1"/>
    <property type="molecule type" value="Genomic_DNA"/>
</dbReference>
<keyword evidence="3" id="KW-1185">Reference proteome</keyword>
<evidence type="ECO:0000313" key="3">
    <source>
        <dbReference type="Proteomes" id="UP000299102"/>
    </source>
</evidence>
<feature type="compositionally biased region" description="Basic and acidic residues" evidence="1">
    <location>
        <begin position="17"/>
        <end position="34"/>
    </location>
</feature>
<feature type="compositionally biased region" description="Basic residues" evidence="1">
    <location>
        <begin position="35"/>
        <end position="45"/>
    </location>
</feature>
<feature type="region of interest" description="Disordered" evidence="1">
    <location>
        <begin position="17"/>
        <end position="78"/>
    </location>
</feature>
<name>A0A4C1XCU5_EUMVA</name>
<dbReference type="Proteomes" id="UP000299102">
    <property type="component" value="Unassembled WGS sequence"/>
</dbReference>
<evidence type="ECO:0000313" key="2">
    <source>
        <dbReference type="EMBL" id="GBP61666.1"/>
    </source>
</evidence>